<evidence type="ECO:0000313" key="2">
    <source>
        <dbReference type="EMBL" id="KRN20681.1"/>
    </source>
</evidence>
<feature type="transmembrane region" description="Helical" evidence="1">
    <location>
        <begin position="6"/>
        <end position="26"/>
    </location>
</feature>
<sequence length="67" mass="7359">MISLIVLGIIVFFGLRLFFGLFGWLFRLIGLVIIGGLIFAFASSFIGIFVIIALVLLGSWTFGNLFS</sequence>
<protein>
    <submittedName>
        <fullName evidence="2">Uncharacterized protein</fullName>
    </submittedName>
</protein>
<dbReference type="AlphaFoldDB" id="A0A0R2EWE0"/>
<keyword evidence="1" id="KW-0812">Transmembrane</keyword>
<keyword evidence="3" id="KW-1185">Reference proteome</keyword>
<keyword evidence="1" id="KW-1133">Transmembrane helix</keyword>
<gene>
    <name evidence="2" type="ORF">FD14_GL001474</name>
</gene>
<name>A0A0R2EWE0_9LACO</name>
<evidence type="ECO:0000256" key="1">
    <source>
        <dbReference type="SAM" id="Phobius"/>
    </source>
</evidence>
<comment type="caution">
    <text evidence="2">The sequence shown here is derived from an EMBL/GenBank/DDBJ whole genome shotgun (WGS) entry which is preliminary data.</text>
</comment>
<reference evidence="2 3" key="1">
    <citation type="journal article" date="2015" name="Genome Announc.">
        <title>Expanding the biotechnology potential of lactobacilli through comparative genomics of 213 strains and associated genera.</title>
        <authorList>
            <person name="Sun Z."/>
            <person name="Harris H.M."/>
            <person name="McCann A."/>
            <person name="Guo C."/>
            <person name="Argimon S."/>
            <person name="Zhang W."/>
            <person name="Yang X."/>
            <person name="Jeffery I.B."/>
            <person name="Cooney J.C."/>
            <person name="Kagawa T.F."/>
            <person name="Liu W."/>
            <person name="Song Y."/>
            <person name="Salvetti E."/>
            <person name="Wrobel A."/>
            <person name="Rasinkangas P."/>
            <person name="Parkhill J."/>
            <person name="Rea M.C."/>
            <person name="O'Sullivan O."/>
            <person name="Ritari J."/>
            <person name="Douillard F.P."/>
            <person name="Paul Ross R."/>
            <person name="Yang R."/>
            <person name="Briner A.E."/>
            <person name="Felis G.E."/>
            <person name="de Vos W.M."/>
            <person name="Barrangou R."/>
            <person name="Klaenhammer T.R."/>
            <person name="Caufield P.W."/>
            <person name="Cui Y."/>
            <person name="Zhang H."/>
            <person name="O'Toole P.W."/>
        </authorList>
    </citation>
    <scope>NUCLEOTIDE SEQUENCE [LARGE SCALE GENOMIC DNA]</scope>
    <source>
        <strain evidence="2 3">DSM 23365</strain>
    </source>
</reference>
<keyword evidence="1" id="KW-0472">Membrane</keyword>
<accession>A0A0R2EWE0</accession>
<dbReference type="RefSeq" id="WP_054734251.1">
    <property type="nucleotide sequence ID" value="NZ_AYZM01000131.1"/>
</dbReference>
<feature type="transmembrane region" description="Helical" evidence="1">
    <location>
        <begin position="38"/>
        <end position="62"/>
    </location>
</feature>
<dbReference type="PATRIC" id="fig|1423804.4.peg.1597"/>
<dbReference type="EMBL" id="AYZM01000131">
    <property type="protein sequence ID" value="KRN20681.1"/>
    <property type="molecule type" value="Genomic_DNA"/>
</dbReference>
<organism evidence="2 3">
    <name type="scientific">Secundilactobacillus similis DSM 23365 = JCM 2765</name>
    <dbReference type="NCBI Taxonomy" id="1423804"/>
    <lineage>
        <taxon>Bacteria</taxon>
        <taxon>Bacillati</taxon>
        <taxon>Bacillota</taxon>
        <taxon>Bacilli</taxon>
        <taxon>Lactobacillales</taxon>
        <taxon>Lactobacillaceae</taxon>
        <taxon>Secundilactobacillus</taxon>
    </lineage>
</organism>
<evidence type="ECO:0000313" key="3">
    <source>
        <dbReference type="Proteomes" id="UP000051442"/>
    </source>
</evidence>
<proteinExistence type="predicted"/>
<dbReference type="Proteomes" id="UP000051442">
    <property type="component" value="Unassembled WGS sequence"/>
</dbReference>